<feature type="transmembrane region" description="Helical" evidence="9">
    <location>
        <begin position="74"/>
        <end position="95"/>
    </location>
</feature>
<protein>
    <recommendedName>
        <fullName evidence="3 9">Energy-coupling factor transporter transmembrane protein EcfT</fullName>
        <shortName evidence="9">ECF transporter T component EcfT</shortName>
    </recommendedName>
</protein>
<keyword evidence="8 9" id="KW-0472">Membrane</keyword>
<keyword evidence="7 9" id="KW-1133">Transmembrane helix</keyword>
<evidence type="ECO:0000256" key="3">
    <source>
        <dbReference type="ARBA" id="ARBA00014042"/>
    </source>
</evidence>
<comment type="subunit">
    <text evidence="9">Forms a stable energy-coupling factor (ECF) transporter complex composed of 2 membrane-embedded substrate-binding proteins (S component), 2 ATP-binding proteins (A component) and 2 transmembrane proteins (T component).</text>
</comment>
<evidence type="ECO:0000256" key="1">
    <source>
        <dbReference type="ARBA" id="ARBA00004651"/>
    </source>
</evidence>
<keyword evidence="6 9" id="KW-0812">Transmembrane</keyword>
<dbReference type="EMBL" id="FUWO01000004">
    <property type="protein sequence ID" value="SJZ40366.1"/>
    <property type="molecule type" value="Genomic_DNA"/>
</dbReference>
<evidence type="ECO:0000256" key="2">
    <source>
        <dbReference type="ARBA" id="ARBA00005660"/>
    </source>
</evidence>
<dbReference type="InterPro" id="IPR003339">
    <property type="entry name" value="ABC/ECF_trnsptr_transmembrane"/>
</dbReference>
<proteinExistence type="inferred from homology"/>
<comment type="function">
    <text evidence="9">Transmembrane (T) component of an energy-coupling factor (ECF) ABC-transporter complex. Unlike classic ABC transporters this ECF transporter provides the energy necessary to transport a number of different substrates.</text>
</comment>
<dbReference type="PANTHER" id="PTHR33514:SF13">
    <property type="entry name" value="PROTEIN ABCI12, CHLOROPLASTIC"/>
    <property type="match status" value="1"/>
</dbReference>
<keyword evidence="4 9" id="KW-0813">Transport</keyword>
<keyword evidence="5 9" id="KW-1003">Cell membrane</keyword>
<evidence type="ECO:0000256" key="4">
    <source>
        <dbReference type="ARBA" id="ARBA00022448"/>
    </source>
</evidence>
<feature type="transmembrane region" description="Helical" evidence="9">
    <location>
        <begin position="247"/>
        <end position="266"/>
    </location>
</feature>
<dbReference type="RefSeq" id="WP_078755485.1">
    <property type="nucleotide sequence ID" value="NZ_FUWO01000004.1"/>
</dbReference>
<dbReference type="GO" id="GO:0022857">
    <property type="term" value="F:transmembrane transporter activity"/>
    <property type="evidence" value="ECO:0007669"/>
    <property type="project" value="UniProtKB-UniRule"/>
</dbReference>
<evidence type="ECO:0000256" key="8">
    <source>
        <dbReference type="ARBA" id="ARBA00023136"/>
    </source>
</evidence>
<dbReference type="Proteomes" id="UP000189941">
    <property type="component" value="Unassembled WGS sequence"/>
</dbReference>
<feature type="transmembrane region" description="Helical" evidence="9">
    <location>
        <begin position="29"/>
        <end position="54"/>
    </location>
</feature>
<dbReference type="STRING" id="1121925.SAMN02746011_00688"/>
<reference evidence="11" key="1">
    <citation type="submission" date="2017-02" db="EMBL/GenBank/DDBJ databases">
        <authorList>
            <person name="Varghese N."/>
            <person name="Submissions S."/>
        </authorList>
    </citation>
    <scope>NUCLEOTIDE SEQUENCE [LARGE SCALE GENOMIC DNA]</scope>
    <source>
        <strain evidence="11">DSM 15739</strain>
    </source>
</reference>
<comment type="similarity">
    <text evidence="2 9">Belongs to the energy-coupling factor EcfT family.</text>
</comment>
<gene>
    <name evidence="9" type="primary">ecfT</name>
    <name evidence="10" type="ORF">SAMN02746011_00688</name>
</gene>
<evidence type="ECO:0000313" key="10">
    <source>
        <dbReference type="EMBL" id="SJZ40366.1"/>
    </source>
</evidence>
<organism evidence="10 11">
    <name type="scientific">Globicatella sulfidifaciens DSM 15739</name>
    <dbReference type="NCBI Taxonomy" id="1121925"/>
    <lineage>
        <taxon>Bacteria</taxon>
        <taxon>Bacillati</taxon>
        <taxon>Bacillota</taxon>
        <taxon>Bacilli</taxon>
        <taxon>Lactobacillales</taxon>
        <taxon>Aerococcaceae</taxon>
        <taxon>Globicatella</taxon>
    </lineage>
</organism>
<keyword evidence="11" id="KW-1185">Reference proteome</keyword>
<name>A0A1T4KDA2_9LACT</name>
<evidence type="ECO:0000256" key="9">
    <source>
        <dbReference type="HAMAP-Rule" id="MF_01461"/>
    </source>
</evidence>
<dbReference type="InterPro" id="IPR024919">
    <property type="entry name" value="EcfT"/>
</dbReference>
<evidence type="ECO:0000256" key="6">
    <source>
        <dbReference type="ARBA" id="ARBA00022692"/>
    </source>
</evidence>
<dbReference type="Pfam" id="PF02361">
    <property type="entry name" value="CbiQ"/>
    <property type="match status" value="1"/>
</dbReference>
<dbReference type="OrthoDB" id="8075495at2"/>
<evidence type="ECO:0000313" key="11">
    <source>
        <dbReference type="Proteomes" id="UP000189941"/>
    </source>
</evidence>
<accession>A0A1T4KDA2</accession>
<dbReference type="CDD" id="cd16914">
    <property type="entry name" value="EcfT"/>
    <property type="match status" value="1"/>
</dbReference>
<sequence>MLDKLLLGRYIQSDSWIHRLDPRTKLLGSFYFIAIIFLANNIWGYLLLLLFTLLTISLTGIKLSVFINGVKPMLWIIVFTVVFQMIFTTGGEVYFKWGPFTVTSLGLLNSFYIFMRLVLIIMMSTILTLTTAPLELTDGIEHLLRPLSRFGFPSHEIALMLSIALRYVPTLIDEAQKIMNAQRSRGVEFDQGGFVDRMKAIIPILVPLFVSAFNRAEEMAIAMEARGYRGGEGRTKFRHLEYTRNDLIAVLAFIVVTALLFLIRIYL</sequence>
<dbReference type="GO" id="GO:0005886">
    <property type="term" value="C:plasma membrane"/>
    <property type="evidence" value="ECO:0007669"/>
    <property type="project" value="UniProtKB-SubCell"/>
</dbReference>
<dbReference type="HAMAP" id="MF_01461">
    <property type="entry name" value="EcfT"/>
    <property type="match status" value="1"/>
</dbReference>
<dbReference type="AlphaFoldDB" id="A0A1T4KDA2"/>
<evidence type="ECO:0000256" key="7">
    <source>
        <dbReference type="ARBA" id="ARBA00022989"/>
    </source>
</evidence>
<comment type="subcellular location">
    <subcellularLocation>
        <location evidence="1 9">Cell membrane</location>
        <topology evidence="1 9">Multi-pass membrane protein</topology>
    </subcellularLocation>
</comment>
<feature type="transmembrane region" description="Helical" evidence="9">
    <location>
        <begin position="107"/>
        <end position="130"/>
    </location>
</feature>
<dbReference type="PANTHER" id="PTHR33514">
    <property type="entry name" value="PROTEIN ABCI12, CHLOROPLASTIC"/>
    <property type="match status" value="1"/>
</dbReference>
<evidence type="ECO:0000256" key="5">
    <source>
        <dbReference type="ARBA" id="ARBA00022475"/>
    </source>
</evidence>